<accession>A0ABP8JAM8</accession>
<protein>
    <submittedName>
        <fullName evidence="2">Uncharacterized protein</fullName>
    </submittedName>
</protein>
<keyword evidence="3" id="KW-1185">Reference proteome</keyword>
<dbReference type="EMBL" id="BAABHA010000010">
    <property type="protein sequence ID" value="GAA4387758.1"/>
    <property type="molecule type" value="Genomic_DNA"/>
</dbReference>
<feature type="compositionally biased region" description="Basic and acidic residues" evidence="1">
    <location>
        <begin position="95"/>
        <end position="107"/>
    </location>
</feature>
<evidence type="ECO:0000256" key="1">
    <source>
        <dbReference type="SAM" id="MobiDB-lite"/>
    </source>
</evidence>
<reference evidence="3" key="1">
    <citation type="journal article" date="2019" name="Int. J. Syst. Evol. Microbiol.">
        <title>The Global Catalogue of Microorganisms (GCM) 10K type strain sequencing project: providing services to taxonomists for standard genome sequencing and annotation.</title>
        <authorList>
            <consortium name="The Broad Institute Genomics Platform"/>
            <consortium name="The Broad Institute Genome Sequencing Center for Infectious Disease"/>
            <person name="Wu L."/>
            <person name="Ma J."/>
        </authorList>
    </citation>
    <scope>NUCLEOTIDE SEQUENCE [LARGE SCALE GENOMIC DNA]</scope>
    <source>
        <strain evidence="3">JCM 17924</strain>
    </source>
</reference>
<proteinExistence type="predicted"/>
<feature type="region of interest" description="Disordered" evidence="1">
    <location>
        <begin position="81"/>
        <end position="107"/>
    </location>
</feature>
<evidence type="ECO:0000313" key="2">
    <source>
        <dbReference type="EMBL" id="GAA4387758.1"/>
    </source>
</evidence>
<name>A0ABP8JAM8_9BACT</name>
<dbReference type="Proteomes" id="UP001500454">
    <property type="component" value="Unassembled WGS sequence"/>
</dbReference>
<organism evidence="2 3">
    <name type="scientific">Hymenobacter koreensis</name>
    <dbReference type="NCBI Taxonomy" id="1084523"/>
    <lineage>
        <taxon>Bacteria</taxon>
        <taxon>Pseudomonadati</taxon>
        <taxon>Bacteroidota</taxon>
        <taxon>Cytophagia</taxon>
        <taxon>Cytophagales</taxon>
        <taxon>Hymenobacteraceae</taxon>
        <taxon>Hymenobacter</taxon>
    </lineage>
</organism>
<sequence>MGNARSTECYAFVGGIVEHLNVQPLARIIQGGGGVNHALHHIQLVINRELHRYQGPFGKERGRQNGLLMSALCQASELPLGEAKAQDKGQAQPVKDQKENFQSDHEQ</sequence>
<evidence type="ECO:0000313" key="3">
    <source>
        <dbReference type="Proteomes" id="UP001500454"/>
    </source>
</evidence>
<gene>
    <name evidence="2" type="ORF">GCM10023186_33710</name>
</gene>
<comment type="caution">
    <text evidence="2">The sequence shown here is derived from an EMBL/GenBank/DDBJ whole genome shotgun (WGS) entry which is preliminary data.</text>
</comment>